<reference evidence="3 4" key="1">
    <citation type="submission" date="2024-09" db="EMBL/GenBank/DDBJ databases">
        <title>Itraconazole resistance in Madurella fahalii resulting from another homologue of gene encoding cytochrome P450 14-alpha sterol demethylase (CYP51).</title>
        <authorList>
            <person name="Yoshioka I."/>
            <person name="Fahal A.H."/>
            <person name="Kaneko S."/>
            <person name="Yaguchi T."/>
        </authorList>
    </citation>
    <scope>NUCLEOTIDE SEQUENCE [LARGE SCALE GENOMIC DNA]</scope>
    <source>
        <strain evidence="3 4">IFM 68171</strain>
    </source>
</reference>
<dbReference type="EMBL" id="BAAFSV010000003">
    <property type="protein sequence ID" value="GAB1315412.1"/>
    <property type="molecule type" value="Genomic_DNA"/>
</dbReference>
<keyword evidence="2" id="KW-1133">Transmembrane helix</keyword>
<comment type="caution">
    <text evidence="3">The sequence shown here is derived from an EMBL/GenBank/DDBJ whole genome shotgun (WGS) entry which is preliminary data.</text>
</comment>
<accession>A0ABQ0GCB8</accession>
<evidence type="ECO:0000313" key="4">
    <source>
        <dbReference type="Proteomes" id="UP001628179"/>
    </source>
</evidence>
<proteinExistence type="predicted"/>
<feature type="compositionally biased region" description="Low complexity" evidence="1">
    <location>
        <begin position="193"/>
        <end position="207"/>
    </location>
</feature>
<dbReference type="RefSeq" id="XP_070917143.1">
    <property type="nucleotide sequence ID" value="XM_071061042.1"/>
</dbReference>
<dbReference type="Proteomes" id="UP001628179">
    <property type="component" value="Unassembled WGS sequence"/>
</dbReference>
<sequence length="285" mass="29722">MPFDFNAYDAKCAAMDPEELQREWEHYTRLISGASTSTAVSGLAIPFTLGVSLIGVGMAAPGIHNARKKREIIEKHLQRHGLTHTTRKRDVLSSMAISGTIGVVTLGVGTAGADAVAIAGAEHGISAIVENEMAIKVVTHAALDGAGMAVEHAYANHKKQVDAEKAFKAKGVFQPVGAEKMREAGSPIQLPDSSQRSGSGSSGSVVQVTSPNAVAYEEIPPPPPYCDMKGPVTAAPGAERWYCSYLLPLPTTAPLSALNTYPTISNASEPATYTSTSPTGAAHAS</sequence>
<dbReference type="GeneID" id="98176365"/>
<evidence type="ECO:0000256" key="2">
    <source>
        <dbReference type="SAM" id="Phobius"/>
    </source>
</evidence>
<protein>
    <submittedName>
        <fullName evidence="3">Uncharacterized protein</fullName>
    </submittedName>
</protein>
<keyword evidence="2" id="KW-0812">Transmembrane</keyword>
<organism evidence="3 4">
    <name type="scientific">Madurella fahalii</name>
    <dbReference type="NCBI Taxonomy" id="1157608"/>
    <lineage>
        <taxon>Eukaryota</taxon>
        <taxon>Fungi</taxon>
        <taxon>Dikarya</taxon>
        <taxon>Ascomycota</taxon>
        <taxon>Pezizomycotina</taxon>
        <taxon>Sordariomycetes</taxon>
        <taxon>Sordariomycetidae</taxon>
        <taxon>Sordariales</taxon>
        <taxon>Sordariales incertae sedis</taxon>
        <taxon>Madurella</taxon>
    </lineage>
</organism>
<keyword evidence="2" id="KW-0472">Membrane</keyword>
<name>A0ABQ0GCB8_9PEZI</name>
<keyword evidence="4" id="KW-1185">Reference proteome</keyword>
<feature type="transmembrane region" description="Helical" evidence="2">
    <location>
        <begin position="39"/>
        <end position="60"/>
    </location>
</feature>
<feature type="region of interest" description="Disordered" evidence="1">
    <location>
        <begin position="264"/>
        <end position="285"/>
    </location>
</feature>
<evidence type="ECO:0000256" key="1">
    <source>
        <dbReference type="SAM" id="MobiDB-lite"/>
    </source>
</evidence>
<feature type="compositionally biased region" description="Polar residues" evidence="1">
    <location>
        <begin position="264"/>
        <end position="279"/>
    </location>
</feature>
<gene>
    <name evidence="3" type="ORF">MFIFM68171_05622</name>
</gene>
<feature type="region of interest" description="Disordered" evidence="1">
    <location>
        <begin position="182"/>
        <end position="207"/>
    </location>
</feature>
<evidence type="ECO:0000313" key="3">
    <source>
        <dbReference type="EMBL" id="GAB1315412.1"/>
    </source>
</evidence>